<keyword evidence="4" id="KW-1185">Reference proteome</keyword>
<feature type="active site" evidence="1">
    <location>
        <position position="39"/>
    </location>
</feature>
<dbReference type="AlphaFoldDB" id="A0A810L9T3"/>
<dbReference type="PIRSF" id="PIRSF007531">
    <property type="entry name" value="CPT"/>
    <property type="match status" value="1"/>
</dbReference>
<organism evidence="3 4">
    <name type="scientific">Actinocatenispora sera</name>
    <dbReference type="NCBI Taxonomy" id="390989"/>
    <lineage>
        <taxon>Bacteria</taxon>
        <taxon>Bacillati</taxon>
        <taxon>Actinomycetota</taxon>
        <taxon>Actinomycetes</taxon>
        <taxon>Micromonosporales</taxon>
        <taxon>Micromonosporaceae</taxon>
        <taxon>Actinocatenispora</taxon>
    </lineage>
</organism>
<accession>A0A810L9T3</accession>
<evidence type="ECO:0000256" key="2">
    <source>
        <dbReference type="PIRSR" id="PIRSR007531-2"/>
    </source>
</evidence>
<protein>
    <submittedName>
        <fullName evidence="3">Chloramphenicol phosphotransferase</fullName>
    </submittedName>
</protein>
<dbReference type="InterPro" id="IPR027417">
    <property type="entry name" value="P-loop_NTPase"/>
</dbReference>
<feature type="binding site" evidence="2">
    <location>
        <begin position="12"/>
        <end position="19"/>
    </location>
    <ligand>
        <name>ATP</name>
        <dbReference type="ChEBI" id="CHEBI:30616"/>
    </ligand>
</feature>
<dbReference type="Proteomes" id="UP000680750">
    <property type="component" value="Chromosome"/>
</dbReference>
<dbReference type="InterPro" id="IPR012853">
    <property type="entry name" value="CPT"/>
</dbReference>
<dbReference type="SUPFAM" id="SSF52540">
    <property type="entry name" value="P-loop containing nucleoside triphosphate hydrolases"/>
    <property type="match status" value="1"/>
</dbReference>
<dbReference type="Gene3D" id="3.40.50.300">
    <property type="entry name" value="P-loop containing nucleotide triphosphate hydrolases"/>
    <property type="match status" value="1"/>
</dbReference>
<dbReference type="KEGG" id="aser:Asera_61470"/>
<evidence type="ECO:0000313" key="3">
    <source>
        <dbReference type="EMBL" id="BCJ32039.1"/>
    </source>
</evidence>
<dbReference type="EMBL" id="AP023354">
    <property type="protein sequence ID" value="BCJ32039.1"/>
    <property type="molecule type" value="Genomic_DNA"/>
</dbReference>
<sequence length="200" mass="22135">MEETGRIVILNGPPRSGKSSIAAAIQDRFAGVWMNLGVDRFKHMAPQRWQPAIGLRPGAERPDLEPLIVTLYDAMYESIAAHSRLGLNVVVDAVHHDSYSVPRNILSRCARRLHGLPVFFVGVRCPREVLLQRRRATWGGVGYQRLGSVADPVGLWQRAVHDPGHYDLEVDTSVSSPAECADLIERRIEEGPGSAFPRLA</sequence>
<name>A0A810L9T3_9ACTN</name>
<gene>
    <name evidence="3" type="ORF">Asera_61470</name>
</gene>
<evidence type="ECO:0000256" key="1">
    <source>
        <dbReference type="PIRSR" id="PIRSR007531-1"/>
    </source>
</evidence>
<dbReference type="Pfam" id="PF07931">
    <property type="entry name" value="CPT"/>
    <property type="match status" value="1"/>
</dbReference>
<proteinExistence type="predicted"/>
<dbReference type="GO" id="GO:0016740">
    <property type="term" value="F:transferase activity"/>
    <property type="evidence" value="ECO:0007669"/>
    <property type="project" value="InterPro"/>
</dbReference>
<reference evidence="3" key="1">
    <citation type="submission" date="2020-08" db="EMBL/GenBank/DDBJ databases">
        <title>Whole genome shotgun sequence of Actinocatenispora sera NBRC 101916.</title>
        <authorList>
            <person name="Komaki H."/>
            <person name="Tamura T."/>
        </authorList>
    </citation>
    <scope>NUCLEOTIDE SEQUENCE</scope>
    <source>
        <strain evidence="3">NBRC 101916</strain>
    </source>
</reference>
<dbReference type="GO" id="GO:0005524">
    <property type="term" value="F:ATP binding"/>
    <property type="evidence" value="ECO:0007669"/>
    <property type="project" value="InterPro"/>
</dbReference>
<evidence type="ECO:0000313" key="4">
    <source>
        <dbReference type="Proteomes" id="UP000680750"/>
    </source>
</evidence>